<dbReference type="NCBIfam" id="NF009373">
    <property type="entry name" value="PRK12736.1"/>
    <property type="match status" value="1"/>
</dbReference>
<dbReference type="SFLD" id="SFLDS00029">
    <property type="entry name" value="Radical_SAM"/>
    <property type="match status" value="1"/>
</dbReference>
<feature type="domain" description="Tr-type G" evidence="17">
    <location>
        <begin position="699"/>
        <end position="897"/>
    </location>
</feature>
<dbReference type="NCBIfam" id="NF009372">
    <property type="entry name" value="PRK12735.1"/>
    <property type="match status" value="1"/>
</dbReference>
<evidence type="ECO:0000256" key="3">
    <source>
        <dbReference type="ARBA" id="ARBA00022485"/>
    </source>
</evidence>
<dbReference type="GO" id="GO:0003746">
    <property type="term" value="F:translation elongation factor activity"/>
    <property type="evidence" value="ECO:0007669"/>
    <property type="project" value="UniProtKB-KW"/>
</dbReference>
<dbReference type="InterPro" id="IPR014848">
    <property type="entry name" value="Rgp1"/>
</dbReference>
<feature type="binding site" evidence="15">
    <location>
        <position position="82"/>
    </location>
    <ligand>
        <name>[4Fe-4S] cluster</name>
        <dbReference type="ChEBI" id="CHEBI:49883"/>
        <label>1</label>
    </ligand>
</feature>
<evidence type="ECO:0000256" key="5">
    <source>
        <dbReference type="ARBA" id="ARBA00022691"/>
    </source>
</evidence>
<dbReference type="FunFam" id="3.20.20.70:FF:000036">
    <property type="entry name" value="Lipoyl synthase, mitochondrial"/>
    <property type="match status" value="1"/>
</dbReference>
<feature type="binding site" evidence="15">
    <location>
        <position position="326"/>
    </location>
    <ligand>
        <name>[4Fe-4S] cluster</name>
        <dbReference type="ChEBI" id="CHEBI:49883"/>
        <label>1</label>
    </ligand>
</feature>
<organism evidence="19 20">
    <name type="scientific">Meloidogyne graminicola</name>
    <dbReference type="NCBI Taxonomy" id="189291"/>
    <lineage>
        <taxon>Eukaryota</taxon>
        <taxon>Metazoa</taxon>
        <taxon>Ecdysozoa</taxon>
        <taxon>Nematoda</taxon>
        <taxon>Chromadorea</taxon>
        <taxon>Rhabditida</taxon>
        <taxon>Tylenchina</taxon>
        <taxon>Tylenchomorpha</taxon>
        <taxon>Tylenchoidea</taxon>
        <taxon>Meloidogynidae</taxon>
        <taxon>Meloidogyninae</taxon>
        <taxon>Meloidogyne</taxon>
    </lineage>
</organism>
<dbReference type="NCBIfam" id="NF009544">
    <property type="entry name" value="PRK12928.1"/>
    <property type="match status" value="1"/>
</dbReference>
<feature type="domain" description="Radical SAM core" evidence="18">
    <location>
        <begin position="98"/>
        <end position="317"/>
    </location>
</feature>
<dbReference type="FunFam" id="3.40.50.300:FF:000003">
    <property type="entry name" value="Elongation factor Tu"/>
    <property type="match status" value="1"/>
</dbReference>
<keyword evidence="4 15" id="KW-0808">Transferase</keyword>
<dbReference type="InterPro" id="IPR000795">
    <property type="entry name" value="T_Tr_GTP-bd_dom"/>
</dbReference>
<sequence length="1151" mass="130596">MTLFIKRYTFNFSKHFSSLLPNDGLTFNDFISEEKPNLELRTKDGRLRLPKWLKRDVTMTENDVNRQKLAKQLKGLKLATVCQEARCPNIGECWGGGPETPSTATIMLMGDSCTRGCRFCSVKTVKRPPPLDPEEPKNTATAIKSWGVDYIVLTSVDRDDLSDGGASHIALTVKHLKRECPHVLVECLVPDFAGNSQSIQQVASSGLEVFAHNIETVRRLTSFVRDPRAKYDQSLHVLAVAKEKNPSLVTKSSIMLGLGEEDEEIEQAMKDLRSVGVEALTLGQYIQPTKRHMAVKHFVTPQKFQQWKKKGDEMGYTASGPLVRSSYRAVRVELISKRCVFLTGEDVEVEIIFKNFHKEEQKSIAWSCIQLFCEENCKENVKKPKVATSVEKLKNGIFTSDPILLFCDLIIKPGEERRFEATHKIPLMDVPPSFKGHFKKYFWYISVAAQQPESPLKMVQLPIKVLNIGVDVVEPPIEIEETPKELLDCPNFKIEIPKLSIIELAMAKIEEICSIRKRRLYEIGNSGIIFAKITMLKNTFKLGDDVIGRLDFPREGIFCLQTLIIAETIETNLIDETKCEHYFDYCKEHSITAFIKQTYFKLSLPMNAVPSFTNEFVKVRWRIHFQFVITRDKLMNSFKNGQSLLSDNLNIETVKWYLPINLNLILNLHPVGQHPYRSMKERFYATFIPGMRPVYKRTKPHLNVGTIGHVDHGKTTLTAAITKILATSKKAKYTKYEDIDSAPEERSRGITINTAHIEYETDARHYAHIDCPGHADYIKNMITGAAQMEGAILVVAITDGPMPQTREHLLLARQCGIPQNNICVYLNKVDEVPDEETRELVEMEVRELLNEYEYPGDDIPIIVGSALSALEGVNPEIGEKSVYKLLDTLDNYFKIPERDLSDEPIFAIEKVYNIPDKGEVVTGKLEQGSIKKGDKVTIVGCGKNKKTVVQGLETFCKTVDKGEPGDQLGILLRDVGPKDIKRGCVLLPQGHKHLITDRVRAQIYVLRPEEGGTKIPIANYFAENIFSMTWNCVGNIKIVDKDKDFIMPGEHAEVILEFSVDQFMLPQQRFTLRNSENSTVACGVFTELLDPLSPEEKDRRTRKLQKRAVMEKLGFNPYEESWERTCKPDYSKSPNTNNPAEELFKKEATGY</sequence>
<keyword evidence="12" id="KW-0342">GTP-binding</keyword>
<evidence type="ECO:0000256" key="13">
    <source>
        <dbReference type="ARBA" id="ARBA00047326"/>
    </source>
</evidence>
<feature type="compositionally biased region" description="Basic and acidic residues" evidence="16">
    <location>
        <begin position="1142"/>
        <end position="1151"/>
    </location>
</feature>
<feature type="binding site" evidence="15">
    <location>
        <position position="87"/>
    </location>
    <ligand>
        <name>[4Fe-4S] cluster</name>
        <dbReference type="ChEBI" id="CHEBI:49883"/>
        <label>1</label>
    </ligand>
</feature>
<feature type="binding site" evidence="15">
    <location>
        <position position="113"/>
    </location>
    <ligand>
        <name>[4Fe-4S] cluster</name>
        <dbReference type="ChEBI" id="CHEBI:49883"/>
        <label>2</label>
        <note>4Fe-4S-S-AdoMet</note>
    </ligand>
</feature>
<dbReference type="SFLD" id="SFLDG01058">
    <property type="entry name" value="lipoyl_synthase_like"/>
    <property type="match status" value="1"/>
</dbReference>
<dbReference type="Gene3D" id="3.40.50.300">
    <property type="entry name" value="P-loop containing nucleotide triphosphate hydrolases"/>
    <property type="match status" value="1"/>
</dbReference>
<dbReference type="InterPro" id="IPR006638">
    <property type="entry name" value="Elp3/MiaA/NifB-like_rSAM"/>
</dbReference>
<dbReference type="InterPro" id="IPR009000">
    <property type="entry name" value="Transl_B-barrel_sf"/>
</dbReference>
<dbReference type="HAMAP" id="MF_00206">
    <property type="entry name" value="Lipoyl_synth"/>
    <property type="match status" value="1"/>
</dbReference>
<dbReference type="InterPro" id="IPR004160">
    <property type="entry name" value="Transl_elong_EFTu/EF1A_C"/>
</dbReference>
<evidence type="ECO:0000256" key="8">
    <source>
        <dbReference type="ARBA" id="ARBA00022768"/>
    </source>
</evidence>
<dbReference type="SUPFAM" id="SSF50447">
    <property type="entry name" value="Translation proteins"/>
    <property type="match status" value="1"/>
</dbReference>
<keyword evidence="10 15" id="KW-0408">Iron</keyword>
<dbReference type="PROSITE" id="PS00301">
    <property type="entry name" value="G_TR_1"/>
    <property type="match status" value="1"/>
</dbReference>
<dbReference type="Pfam" id="PF16881">
    <property type="entry name" value="LIAS_N"/>
    <property type="match status" value="1"/>
</dbReference>
<feature type="binding site" evidence="15">
    <location>
        <position position="120"/>
    </location>
    <ligand>
        <name>[4Fe-4S] cluster</name>
        <dbReference type="ChEBI" id="CHEBI:49883"/>
        <label>2</label>
        <note>4Fe-4S-S-AdoMet</note>
    </ligand>
</feature>
<dbReference type="Gene3D" id="3.20.20.70">
    <property type="entry name" value="Aldolase class I"/>
    <property type="match status" value="1"/>
</dbReference>
<dbReference type="InterPro" id="IPR031157">
    <property type="entry name" value="G_TR_CS"/>
</dbReference>
<comment type="caution">
    <text evidence="19">The sequence shown here is derived from an EMBL/GenBank/DDBJ whole genome shotgun (WGS) entry which is preliminary data.</text>
</comment>
<reference evidence="19" key="1">
    <citation type="journal article" date="2020" name="Ecol. Evol.">
        <title>Genome structure and content of the rice root-knot nematode (Meloidogyne graminicola).</title>
        <authorList>
            <person name="Phan N.T."/>
            <person name="Danchin E.G.J."/>
            <person name="Klopp C."/>
            <person name="Perfus-Barbeoch L."/>
            <person name="Kozlowski D.K."/>
            <person name="Koutsovoulos G.D."/>
            <person name="Lopez-Roques C."/>
            <person name="Bouchez O."/>
            <person name="Zahm M."/>
            <person name="Besnard G."/>
            <person name="Bellafiore S."/>
        </authorList>
    </citation>
    <scope>NUCLEOTIDE SEQUENCE</scope>
    <source>
        <strain evidence="19">VN-18</strain>
    </source>
</reference>
<dbReference type="InterPro" id="IPR027417">
    <property type="entry name" value="P-loop_NTPase"/>
</dbReference>
<keyword evidence="3 15" id="KW-0004">4Fe-4S</keyword>
<evidence type="ECO:0000256" key="7">
    <source>
        <dbReference type="ARBA" id="ARBA00022741"/>
    </source>
</evidence>
<dbReference type="CDD" id="cd01884">
    <property type="entry name" value="EF_Tu"/>
    <property type="match status" value="1"/>
</dbReference>
<dbReference type="NCBIfam" id="NF000766">
    <property type="entry name" value="PRK00049.1"/>
    <property type="match status" value="1"/>
</dbReference>
<keyword evidence="5 15" id="KW-0949">S-adenosyl-L-methionine</keyword>
<name>A0A8T0A2K0_9BILA</name>
<dbReference type="InterPro" id="IPR013785">
    <property type="entry name" value="Aldolase_TIM"/>
</dbReference>
<comment type="catalytic activity">
    <reaction evidence="14">
        <text>GTP + H2O = GDP + phosphate + H(+)</text>
        <dbReference type="Rhea" id="RHEA:19669"/>
        <dbReference type="ChEBI" id="CHEBI:15377"/>
        <dbReference type="ChEBI" id="CHEBI:15378"/>
        <dbReference type="ChEBI" id="CHEBI:37565"/>
        <dbReference type="ChEBI" id="CHEBI:43474"/>
        <dbReference type="ChEBI" id="CHEBI:58189"/>
        <dbReference type="EC" id="3.6.5.3"/>
    </reaction>
    <physiologicalReaction direction="left-to-right" evidence="14">
        <dbReference type="Rhea" id="RHEA:19670"/>
    </physiologicalReaction>
</comment>
<evidence type="ECO:0000256" key="2">
    <source>
        <dbReference type="ARBA" id="ARBA00007249"/>
    </source>
</evidence>
<dbReference type="InterPro" id="IPR003698">
    <property type="entry name" value="Lipoyl_synth"/>
</dbReference>
<dbReference type="GO" id="GO:0009249">
    <property type="term" value="P:protein lipoylation"/>
    <property type="evidence" value="ECO:0007669"/>
    <property type="project" value="UniProtKB-UniRule"/>
</dbReference>
<accession>A0A8T0A2K0</accession>
<dbReference type="PROSITE" id="PS51722">
    <property type="entry name" value="G_TR_2"/>
    <property type="match status" value="1"/>
</dbReference>
<comment type="pathway">
    <text evidence="15">Protein modification; protein lipoylation via endogenous pathway; protein N(6)-(lipoyl)lysine from octanoyl-[acyl-carrier-protein]: step 2/2.</text>
</comment>
<comment type="function">
    <text evidence="15">Catalyzes the radical-mediated insertion of two sulfur atoms into the C-6 and C-8 positions of the octanoyl moiety bound to the lipoyl domains of lipoate-dependent enzymes, thereby converting the octanoylated domains into lipoylated derivatives.</text>
</comment>
<keyword evidence="9" id="KW-0648">Protein biosynthesis</keyword>
<dbReference type="InterPro" id="IPR058240">
    <property type="entry name" value="rSAM_sf"/>
</dbReference>
<dbReference type="InterPro" id="IPR031691">
    <property type="entry name" value="LIAS_N"/>
</dbReference>
<comment type="similarity">
    <text evidence="15">Belongs to the radical SAM superfamily. Lipoyl synthase family.</text>
</comment>
<evidence type="ECO:0000256" key="14">
    <source>
        <dbReference type="ARBA" id="ARBA00051990"/>
    </source>
</evidence>
<dbReference type="Gene3D" id="2.40.30.10">
    <property type="entry name" value="Translation factors"/>
    <property type="match status" value="2"/>
</dbReference>
<dbReference type="SUPFAM" id="SSF102114">
    <property type="entry name" value="Radical SAM enzymes"/>
    <property type="match status" value="1"/>
</dbReference>
<keyword evidence="7" id="KW-0547">Nucleotide-binding</keyword>
<dbReference type="PROSITE" id="PS51918">
    <property type="entry name" value="RADICAL_SAM"/>
    <property type="match status" value="1"/>
</dbReference>
<dbReference type="GO" id="GO:0005739">
    <property type="term" value="C:mitochondrion"/>
    <property type="evidence" value="ECO:0007669"/>
    <property type="project" value="UniProtKB-SubCell"/>
</dbReference>
<protein>
    <recommendedName>
        <fullName evidence="15">Lipoyl synthase, mitochondrial</fullName>
        <ecNumber evidence="15">2.8.1.8</ecNumber>
    </recommendedName>
    <alternativeName>
        <fullName evidence="15">Lipoate synthase</fullName>
        <shortName evidence="15">LS</shortName>
        <shortName evidence="15">Lip-syn</shortName>
    </alternativeName>
    <alternativeName>
        <fullName evidence="15">Lipoic acid synthase</fullName>
    </alternativeName>
</protein>
<dbReference type="InterPro" id="IPR009001">
    <property type="entry name" value="Transl_elong_EF1A/Init_IF2_C"/>
</dbReference>
<dbReference type="Pfam" id="PF04055">
    <property type="entry name" value="Radical_SAM"/>
    <property type="match status" value="1"/>
</dbReference>
<evidence type="ECO:0000256" key="6">
    <source>
        <dbReference type="ARBA" id="ARBA00022723"/>
    </source>
</evidence>
<dbReference type="SFLD" id="SFLDF00271">
    <property type="entry name" value="lipoyl_synthase"/>
    <property type="match status" value="1"/>
</dbReference>
<dbReference type="Proteomes" id="UP000605970">
    <property type="component" value="Unassembled WGS sequence"/>
</dbReference>
<dbReference type="GO" id="GO:0005525">
    <property type="term" value="F:GTP binding"/>
    <property type="evidence" value="ECO:0007669"/>
    <property type="project" value="UniProtKB-KW"/>
</dbReference>
<dbReference type="NCBIfam" id="NF004019">
    <property type="entry name" value="PRK05481.1"/>
    <property type="match status" value="1"/>
</dbReference>
<evidence type="ECO:0000256" key="10">
    <source>
        <dbReference type="ARBA" id="ARBA00023004"/>
    </source>
</evidence>
<dbReference type="Pfam" id="PF00009">
    <property type="entry name" value="GTP_EFTU"/>
    <property type="match status" value="1"/>
</dbReference>
<evidence type="ECO:0000256" key="12">
    <source>
        <dbReference type="ARBA" id="ARBA00023134"/>
    </source>
</evidence>
<evidence type="ECO:0000313" key="19">
    <source>
        <dbReference type="EMBL" id="KAF7639536.1"/>
    </source>
</evidence>
<evidence type="ECO:0000259" key="18">
    <source>
        <dbReference type="PROSITE" id="PS51918"/>
    </source>
</evidence>
<dbReference type="PRINTS" id="PR00315">
    <property type="entry name" value="ELONGATNFCT"/>
</dbReference>
<comment type="cofactor">
    <cofactor evidence="15">
        <name>[4Fe-4S] cluster</name>
        <dbReference type="ChEBI" id="CHEBI:49883"/>
    </cofactor>
    <text evidence="15">Binds 2 [4Fe-4S] clusters per subunit. One cluster is coordinated with 3 cysteines and an exchangeable S-adenosyl-L-methionine.</text>
</comment>
<keyword evidence="20" id="KW-1185">Reference proteome</keyword>
<dbReference type="InterPro" id="IPR004161">
    <property type="entry name" value="EFTu-like_2"/>
</dbReference>
<comment type="similarity">
    <text evidence="2">Belongs to the TRAFAC class translation factor GTPase superfamily. Classic translation factor GTPase family. EF-Tu/EF-1A subfamily.</text>
</comment>
<dbReference type="SMART" id="SM00729">
    <property type="entry name" value="Elp3"/>
    <property type="match status" value="1"/>
</dbReference>
<dbReference type="GO" id="GO:0046872">
    <property type="term" value="F:metal ion binding"/>
    <property type="evidence" value="ECO:0007669"/>
    <property type="project" value="UniProtKB-KW"/>
</dbReference>
<dbReference type="EC" id="2.8.1.8" evidence="15"/>
<keyword evidence="11 15" id="KW-0411">Iron-sulfur</keyword>
<keyword evidence="8" id="KW-0251">Elongation factor</keyword>
<comment type="subcellular location">
    <subcellularLocation>
        <location evidence="1 15">Mitochondrion</location>
    </subcellularLocation>
</comment>
<proteinExistence type="inferred from homology"/>
<dbReference type="GO" id="GO:0016992">
    <property type="term" value="F:lipoate synthase activity"/>
    <property type="evidence" value="ECO:0007669"/>
    <property type="project" value="UniProtKB-UniRule"/>
</dbReference>
<evidence type="ECO:0000256" key="16">
    <source>
        <dbReference type="SAM" id="MobiDB-lite"/>
    </source>
</evidence>
<evidence type="ECO:0000313" key="20">
    <source>
        <dbReference type="Proteomes" id="UP000605970"/>
    </source>
</evidence>
<evidence type="ECO:0000256" key="4">
    <source>
        <dbReference type="ARBA" id="ARBA00022679"/>
    </source>
</evidence>
<feature type="binding site" evidence="15">
    <location>
        <position position="117"/>
    </location>
    <ligand>
        <name>[4Fe-4S] cluster</name>
        <dbReference type="ChEBI" id="CHEBI:49883"/>
        <label>2</label>
        <note>4Fe-4S-S-AdoMet</note>
    </ligand>
</feature>
<comment type="catalytic activity">
    <reaction evidence="13 15">
        <text>[[Fe-S] cluster scaffold protein carrying a second [4Fe-4S](2+) cluster] + N(6)-octanoyl-L-lysyl-[protein] + 2 oxidized [2Fe-2S]-[ferredoxin] + 2 S-adenosyl-L-methionine + 4 H(+) = [[Fe-S] cluster scaffold protein] + N(6)-[(R)-dihydrolipoyl]-L-lysyl-[protein] + 4 Fe(3+) + 2 hydrogen sulfide + 2 5'-deoxyadenosine + 2 L-methionine + 2 reduced [2Fe-2S]-[ferredoxin]</text>
        <dbReference type="Rhea" id="RHEA:16585"/>
        <dbReference type="Rhea" id="RHEA-COMP:9928"/>
        <dbReference type="Rhea" id="RHEA-COMP:10000"/>
        <dbReference type="Rhea" id="RHEA-COMP:10001"/>
        <dbReference type="Rhea" id="RHEA-COMP:10475"/>
        <dbReference type="Rhea" id="RHEA-COMP:14568"/>
        <dbReference type="Rhea" id="RHEA-COMP:14569"/>
        <dbReference type="ChEBI" id="CHEBI:15378"/>
        <dbReference type="ChEBI" id="CHEBI:17319"/>
        <dbReference type="ChEBI" id="CHEBI:29034"/>
        <dbReference type="ChEBI" id="CHEBI:29919"/>
        <dbReference type="ChEBI" id="CHEBI:33722"/>
        <dbReference type="ChEBI" id="CHEBI:33737"/>
        <dbReference type="ChEBI" id="CHEBI:33738"/>
        <dbReference type="ChEBI" id="CHEBI:57844"/>
        <dbReference type="ChEBI" id="CHEBI:59789"/>
        <dbReference type="ChEBI" id="CHEBI:78809"/>
        <dbReference type="ChEBI" id="CHEBI:83100"/>
        <dbReference type="EC" id="2.8.1.8"/>
    </reaction>
</comment>
<dbReference type="EMBL" id="JABEBT010000004">
    <property type="protein sequence ID" value="KAF7639536.1"/>
    <property type="molecule type" value="Genomic_DNA"/>
</dbReference>
<dbReference type="SUPFAM" id="SSF52540">
    <property type="entry name" value="P-loop containing nucleoside triphosphate hydrolases"/>
    <property type="match status" value="1"/>
</dbReference>
<dbReference type="Pfam" id="PF03143">
    <property type="entry name" value="GTP_EFTU_D3"/>
    <property type="match status" value="1"/>
</dbReference>
<feature type="region of interest" description="Disordered" evidence="16">
    <location>
        <begin position="1125"/>
        <end position="1151"/>
    </location>
</feature>
<dbReference type="NCBIfam" id="TIGR00510">
    <property type="entry name" value="lipA"/>
    <property type="match status" value="1"/>
</dbReference>
<dbReference type="Pfam" id="PF03144">
    <property type="entry name" value="GTP_EFTU_D2"/>
    <property type="match status" value="1"/>
</dbReference>
<dbReference type="PANTHER" id="PTHR10949:SF0">
    <property type="entry name" value="LIPOYL SYNTHASE, MITOCHONDRIAL"/>
    <property type="match status" value="1"/>
</dbReference>
<dbReference type="GO" id="GO:0051539">
    <property type="term" value="F:4 iron, 4 sulfur cluster binding"/>
    <property type="evidence" value="ECO:0007669"/>
    <property type="project" value="UniProtKB-UniRule"/>
</dbReference>
<dbReference type="AlphaFoldDB" id="A0A8T0A2K0"/>
<dbReference type="InterPro" id="IPR041709">
    <property type="entry name" value="EF-Tu_GTP-bd"/>
</dbReference>
<dbReference type="InterPro" id="IPR007197">
    <property type="entry name" value="rSAM"/>
</dbReference>
<dbReference type="GO" id="GO:0003924">
    <property type="term" value="F:GTPase activity"/>
    <property type="evidence" value="ECO:0007669"/>
    <property type="project" value="InterPro"/>
</dbReference>
<feature type="binding site" evidence="15">
    <location>
        <position position="93"/>
    </location>
    <ligand>
        <name>[4Fe-4S] cluster</name>
        <dbReference type="ChEBI" id="CHEBI:49883"/>
        <label>1</label>
    </ligand>
</feature>
<gene>
    <name evidence="19" type="ORF">Mgra_00000865</name>
</gene>
<evidence type="ECO:0000256" key="15">
    <source>
        <dbReference type="HAMAP-Rule" id="MF_03123"/>
    </source>
</evidence>
<keyword evidence="15" id="KW-0496">Mitochondrion</keyword>
<dbReference type="SUPFAM" id="SSF50465">
    <property type="entry name" value="EF-Tu/eEF-1alpha/eIF2-gamma C-terminal domain"/>
    <property type="match status" value="1"/>
</dbReference>
<evidence type="ECO:0000259" key="17">
    <source>
        <dbReference type="PROSITE" id="PS51722"/>
    </source>
</evidence>
<dbReference type="PANTHER" id="PTHR10949">
    <property type="entry name" value="LIPOYL SYNTHASE"/>
    <property type="match status" value="1"/>
</dbReference>
<evidence type="ECO:0000256" key="9">
    <source>
        <dbReference type="ARBA" id="ARBA00022917"/>
    </source>
</evidence>
<dbReference type="OrthoDB" id="2067at2759"/>
<keyword evidence="6 15" id="KW-0479">Metal-binding</keyword>
<dbReference type="FunFam" id="2.40.30.10:FF:000001">
    <property type="entry name" value="Elongation factor Tu"/>
    <property type="match status" value="1"/>
</dbReference>
<dbReference type="Pfam" id="PF08737">
    <property type="entry name" value="Rgp1"/>
    <property type="match status" value="2"/>
</dbReference>
<evidence type="ECO:0000256" key="1">
    <source>
        <dbReference type="ARBA" id="ARBA00004173"/>
    </source>
</evidence>
<evidence type="ECO:0000256" key="11">
    <source>
        <dbReference type="ARBA" id="ARBA00023014"/>
    </source>
</evidence>
<dbReference type="CDD" id="cd01335">
    <property type="entry name" value="Radical_SAM"/>
    <property type="match status" value="1"/>
</dbReference>